<dbReference type="Proteomes" id="UP000885672">
    <property type="component" value="Unassembled WGS sequence"/>
</dbReference>
<evidence type="ECO:0000256" key="8">
    <source>
        <dbReference type="ARBA" id="ARBA00022917"/>
    </source>
</evidence>
<gene>
    <name evidence="11" type="primary">argS</name>
    <name evidence="15" type="ORF">ENN51_05280</name>
</gene>
<dbReference type="PRINTS" id="PR01038">
    <property type="entry name" value="TRNASYNTHARG"/>
</dbReference>
<dbReference type="InterPro" id="IPR008909">
    <property type="entry name" value="DALR_anticod-bd"/>
</dbReference>
<evidence type="ECO:0000256" key="12">
    <source>
        <dbReference type="RuleBase" id="RU363038"/>
    </source>
</evidence>
<accession>A0A7V0XF28</accession>
<keyword evidence="5 11" id="KW-0436">Ligase</keyword>
<dbReference type="InterPro" id="IPR009080">
    <property type="entry name" value="tRNAsynth_Ia_anticodon-bd"/>
</dbReference>
<dbReference type="InterPro" id="IPR005148">
    <property type="entry name" value="Arg-tRNA-synth_N"/>
</dbReference>
<dbReference type="SMART" id="SM00836">
    <property type="entry name" value="DALR_1"/>
    <property type="match status" value="1"/>
</dbReference>
<dbReference type="HAMAP" id="MF_00123">
    <property type="entry name" value="Arg_tRNA_synth"/>
    <property type="match status" value="1"/>
</dbReference>
<keyword evidence="9 11" id="KW-0030">Aminoacyl-tRNA synthetase</keyword>
<dbReference type="PANTHER" id="PTHR11956">
    <property type="entry name" value="ARGINYL-TRNA SYNTHETASE"/>
    <property type="match status" value="1"/>
</dbReference>
<dbReference type="SMART" id="SM01016">
    <property type="entry name" value="Arg_tRNA_synt_N"/>
    <property type="match status" value="1"/>
</dbReference>
<proteinExistence type="inferred from homology"/>
<dbReference type="Gene3D" id="3.40.50.620">
    <property type="entry name" value="HUPs"/>
    <property type="match status" value="1"/>
</dbReference>
<dbReference type="EMBL" id="DSBX01000201">
    <property type="protein sequence ID" value="HDQ99682.1"/>
    <property type="molecule type" value="Genomic_DNA"/>
</dbReference>
<dbReference type="GO" id="GO:0005737">
    <property type="term" value="C:cytoplasm"/>
    <property type="evidence" value="ECO:0007669"/>
    <property type="project" value="UniProtKB-SubCell"/>
</dbReference>
<evidence type="ECO:0000313" key="15">
    <source>
        <dbReference type="EMBL" id="HDQ99682.1"/>
    </source>
</evidence>
<feature type="domain" description="DALR anticodon binding" evidence="13">
    <location>
        <begin position="479"/>
        <end position="595"/>
    </location>
</feature>
<dbReference type="InterPro" id="IPR014729">
    <property type="entry name" value="Rossmann-like_a/b/a_fold"/>
</dbReference>
<evidence type="ECO:0000256" key="7">
    <source>
        <dbReference type="ARBA" id="ARBA00022840"/>
    </source>
</evidence>
<comment type="similarity">
    <text evidence="2 11 12">Belongs to the class-I aminoacyl-tRNA synthetase family.</text>
</comment>
<evidence type="ECO:0000256" key="2">
    <source>
        <dbReference type="ARBA" id="ARBA00005594"/>
    </source>
</evidence>
<dbReference type="InterPro" id="IPR035684">
    <property type="entry name" value="ArgRS_core"/>
</dbReference>
<sequence>MTGKRPGGQVKNLYALERARREAAERVRALGLPAVEDDIRDVEGEVDADLALPVFRAAREQGRKPFELAVELADSLRQGPGGELLDLSRTTAERGYLNFRLDPVAFNRAVVADYRRNPEAWGRSDEGDGRTVVIDYSSPNVAKPFSVGHLRSTVIGQALHNILDWCGWRPVGDNHLGDWGTQFGKLLCAFARWGEEEELAADPTGYLFRLYVRFHEEAKQDSALEREARDWFRRLEIGDEVARERWQRFVALSRREFDRIYELLGVGIDYTLGESFYEDRLGPLVERALAAGVARREAPPEAAGGEFEAGKEVVLIPLAEQGIETPLILQKSDGASLYATRELATAEYRLERWKPARLVYVVGNEQELYFRQFGAALKLLGHDVPVTHVNFGLIRLPEGRLSTRAGRVILLEDVIREAVGRARTVVADREMTEADKDELARLVGIGAIKYADLSQSRGKEVVFDWDRMLALDGDSAPYLQYACVRCSSILRKAGNRPRTDFDPALLAQPEEAALVRRLARFPDAVRAAGRSFEPHRIAGHCYRTARDFSAWYAAVPVLGAESGELRAARLLLVELTRATIGTGLRLLGIGVPERM</sequence>
<name>A0A7V0XF28_UNCW3</name>
<dbReference type="GO" id="GO:0006420">
    <property type="term" value="P:arginyl-tRNA aminoacylation"/>
    <property type="evidence" value="ECO:0007669"/>
    <property type="project" value="UniProtKB-UniRule"/>
</dbReference>
<evidence type="ECO:0000256" key="9">
    <source>
        <dbReference type="ARBA" id="ARBA00023146"/>
    </source>
</evidence>
<keyword evidence="6 11" id="KW-0547">Nucleotide-binding</keyword>
<evidence type="ECO:0000256" key="3">
    <source>
        <dbReference type="ARBA" id="ARBA00011245"/>
    </source>
</evidence>
<reference evidence="15" key="1">
    <citation type="journal article" date="2020" name="mSystems">
        <title>Genome- and Community-Level Interaction Insights into Carbon Utilization and Element Cycling Functions of Hydrothermarchaeota in Hydrothermal Sediment.</title>
        <authorList>
            <person name="Zhou Z."/>
            <person name="Liu Y."/>
            <person name="Xu W."/>
            <person name="Pan J."/>
            <person name="Luo Z.H."/>
            <person name="Li M."/>
        </authorList>
    </citation>
    <scope>NUCLEOTIDE SEQUENCE [LARGE SCALE GENOMIC DNA]</scope>
    <source>
        <strain evidence="15">SpSt-1182</strain>
    </source>
</reference>
<evidence type="ECO:0000259" key="14">
    <source>
        <dbReference type="SMART" id="SM01016"/>
    </source>
</evidence>
<dbReference type="CDD" id="cd07956">
    <property type="entry name" value="Anticodon_Ia_Arg"/>
    <property type="match status" value="1"/>
</dbReference>
<dbReference type="FunFam" id="1.10.730.10:FF:000006">
    <property type="entry name" value="Arginyl-tRNA synthetase 2, mitochondrial"/>
    <property type="match status" value="1"/>
</dbReference>
<dbReference type="PANTHER" id="PTHR11956:SF5">
    <property type="entry name" value="ARGININE--TRNA LIGASE, CYTOPLASMIC"/>
    <property type="match status" value="1"/>
</dbReference>
<comment type="catalytic activity">
    <reaction evidence="10 11">
        <text>tRNA(Arg) + L-arginine + ATP = L-arginyl-tRNA(Arg) + AMP + diphosphate</text>
        <dbReference type="Rhea" id="RHEA:20301"/>
        <dbReference type="Rhea" id="RHEA-COMP:9658"/>
        <dbReference type="Rhea" id="RHEA-COMP:9673"/>
        <dbReference type="ChEBI" id="CHEBI:30616"/>
        <dbReference type="ChEBI" id="CHEBI:32682"/>
        <dbReference type="ChEBI" id="CHEBI:33019"/>
        <dbReference type="ChEBI" id="CHEBI:78442"/>
        <dbReference type="ChEBI" id="CHEBI:78513"/>
        <dbReference type="ChEBI" id="CHEBI:456215"/>
        <dbReference type="EC" id="6.1.1.19"/>
    </reaction>
</comment>
<evidence type="ECO:0000256" key="5">
    <source>
        <dbReference type="ARBA" id="ARBA00022598"/>
    </source>
</evidence>
<comment type="subcellular location">
    <subcellularLocation>
        <location evidence="1 11">Cytoplasm</location>
    </subcellularLocation>
</comment>
<evidence type="ECO:0000256" key="11">
    <source>
        <dbReference type="HAMAP-Rule" id="MF_00123"/>
    </source>
</evidence>
<dbReference type="FunFam" id="3.40.50.620:FF:000116">
    <property type="entry name" value="Arginine--tRNA ligase"/>
    <property type="match status" value="1"/>
</dbReference>
<dbReference type="SUPFAM" id="SSF47323">
    <property type="entry name" value="Anticodon-binding domain of a subclass of class I aminoacyl-tRNA synthetases"/>
    <property type="match status" value="1"/>
</dbReference>
<dbReference type="GO" id="GO:0005524">
    <property type="term" value="F:ATP binding"/>
    <property type="evidence" value="ECO:0007669"/>
    <property type="project" value="UniProtKB-UniRule"/>
</dbReference>
<dbReference type="Gene3D" id="1.10.730.10">
    <property type="entry name" value="Isoleucyl-tRNA Synthetase, Domain 1"/>
    <property type="match status" value="1"/>
</dbReference>
<dbReference type="SUPFAM" id="SSF52374">
    <property type="entry name" value="Nucleotidylyl transferase"/>
    <property type="match status" value="1"/>
</dbReference>
<evidence type="ECO:0000256" key="6">
    <source>
        <dbReference type="ARBA" id="ARBA00022741"/>
    </source>
</evidence>
<dbReference type="EC" id="6.1.1.19" evidence="11"/>
<evidence type="ECO:0000256" key="10">
    <source>
        <dbReference type="ARBA" id="ARBA00049339"/>
    </source>
</evidence>
<dbReference type="AlphaFoldDB" id="A0A7V0XF28"/>
<keyword evidence="4 11" id="KW-0963">Cytoplasm</keyword>
<dbReference type="Pfam" id="PF05746">
    <property type="entry name" value="DALR_1"/>
    <property type="match status" value="1"/>
</dbReference>
<dbReference type="InterPro" id="IPR001278">
    <property type="entry name" value="Arg-tRNA-ligase"/>
</dbReference>
<dbReference type="Gene3D" id="3.30.1360.70">
    <property type="entry name" value="Arginyl tRNA synthetase N-terminal domain"/>
    <property type="match status" value="1"/>
</dbReference>
<feature type="domain" description="Arginyl tRNA synthetase N-terminal" evidence="14">
    <location>
        <begin position="17"/>
        <end position="101"/>
    </location>
</feature>
<dbReference type="NCBIfam" id="TIGR00456">
    <property type="entry name" value="argS"/>
    <property type="match status" value="1"/>
</dbReference>
<comment type="caution">
    <text evidence="15">The sequence shown here is derived from an EMBL/GenBank/DDBJ whole genome shotgun (WGS) entry which is preliminary data.</text>
</comment>
<comment type="subunit">
    <text evidence="3 11">Monomer.</text>
</comment>
<feature type="short sequence motif" description="'HIGH' region" evidence="11">
    <location>
        <begin position="139"/>
        <end position="149"/>
    </location>
</feature>
<protein>
    <recommendedName>
        <fullName evidence="11">Arginine--tRNA ligase</fullName>
        <ecNumber evidence="11">6.1.1.19</ecNumber>
    </recommendedName>
    <alternativeName>
        <fullName evidence="11">Arginyl-tRNA synthetase</fullName>
        <shortName evidence="11">ArgRS</shortName>
    </alternativeName>
</protein>
<dbReference type="InterPro" id="IPR036695">
    <property type="entry name" value="Arg-tRNA-synth_N_sf"/>
</dbReference>
<keyword evidence="7 11" id="KW-0067">ATP-binding</keyword>
<evidence type="ECO:0000259" key="13">
    <source>
        <dbReference type="SMART" id="SM00836"/>
    </source>
</evidence>
<evidence type="ECO:0000256" key="1">
    <source>
        <dbReference type="ARBA" id="ARBA00004496"/>
    </source>
</evidence>
<organism evidence="15">
    <name type="scientific">candidate division WOR-3 bacterium</name>
    <dbReference type="NCBI Taxonomy" id="2052148"/>
    <lineage>
        <taxon>Bacteria</taxon>
        <taxon>Bacteria division WOR-3</taxon>
    </lineage>
</organism>
<dbReference type="GO" id="GO:0004814">
    <property type="term" value="F:arginine-tRNA ligase activity"/>
    <property type="evidence" value="ECO:0007669"/>
    <property type="project" value="UniProtKB-UniRule"/>
</dbReference>
<dbReference type="Pfam" id="PF00750">
    <property type="entry name" value="tRNA-synt_1d"/>
    <property type="match status" value="1"/>
</dbReference>
<dbReference type="SUPFAM" id="SSF55190">
    <property type="entry name" value="Arginyl-tRNA synthetase (ArgRS), N-terminal 'additional' domain"/>
    <property type="match status" value="1"/>
</dbReference>
<evidence type="ECO:0000256" key="4">
    <source>
        <dbReference type="ARBA" id="ARBA00022490"/>
    </source>
</evidence>
<keyword evidence="8 11" id="KW-0648">Protein biosynthesis</keyword>